<feature type="region of interest" description="Disordered" evidence="1">
    <location>
        <begin position="42"/>
        <end position="64"/>
    </location>
</feature>
<sequence length="645" mass="72746">MEDNLDIPEESMRHIEALLARHPPHLIQRMFSQAIDSRRNSTASSFMSTSTASSTTTSSSSSASSWRSRLSLASTFSSSSSTTNSDRAASSASSTSSRSRRRAEPRSYPAGLDPTRPVPAAIPSSSDADASVNVKVEPSYTPTDDVSVASPSLFPDDDKAQSQSGEPYMFCTYCAEQKNQKTFKAKSDWKKHEMRMHETGEDWPCIVHGCNRIFDRQKDFIKHHQRYHAGRPLPSLTDIGITLLPRRVFGCGFDKCKEVSIGWDERCDHVAKHMKNGATMDQWKYSNVIRNLIRQEALHDTWKELIGCLDERLRESRSQISWCPDNSRILRQKLQCCDLRPSREEVLITALSLRADIPLDPMHQQLPPGFVTPSRDSVPHVEKLSREQRMHILIGHSNPHVSRARLAAINAALLQVSNSLSHVPDYDCGSSPFVEPQTPAVDTASHRISYMDVDPGDYLDVAQPAIPDLPPVMTTTTMHAASHPHTPIMDHDQQQHMYHNEYMEQIKPPPNPLESLYPNYFGAPPQFEESPYYDRPSFGQMISKPLHKIGNRISSSRGSSTHSRPHSSMSQGASEISPDFSVPGMNGGMRHPHQHQQQQQQQQQQHIPQHHHPHLQQHVMPQQPQSYRNTTSQMHDHLHMYATQS</sequence>
<feature type="region of interest" description="Disordered" evidence="1">
    <location>
        <begin position="76"/>
        <end position="132"/>
    </location>
</feature>
<dbReference type="PROSITE" id="PS50157">
    <property type="entry name" value="ZINC_FINGER_C2H2_2"/>
    <property type="match status" value="1"/>
</dbReference>
<accession>A0A6S6W264</accession>
<dbReference type="Proteomes" id="UP000472372">
    <property type="component" value="Chromosome 5"/>
</dbReference>
<protein>
    <submittedName>
        <fullName evidence="2">Uncharacterized protein</fullName>
    </submittedName>
</protein>
<feature type="compositionally biased region" description="Low complexity" evidence="1">
    <location>
        <begin position="554"/>
        <end position="570"/>
    </location>
</feature>
<feature type="compositionally biased region" description="Low complexity" evidence="1">
    <location>
        <begin position="76"/>
        <end position="97"/>
    </location>
</feature>
<gene>
    <name evidence="2" type="ORF">PTTW11_05605</name>
</gene>
<dbReference type="PANTHER" id="PTHR35391">
    <property type="entry name" value="C2H2-TYPE DOMAIN-CONTAINING PROTEIN-RELATED"/>
    <property type="match status" value="1"/>
</dbReference>
<dbReference type="SMART" id="SM00355">
    <property type="entry name" value="ZnF_C2H2"/>
    <property type="match status" value="3"/>
</dbReference>
<evidence type="ECO:0000256" key="1">
    <source>
        <dbReference type="SAM" id="MobiDB-lite"/>
    </source>
</evidence>
<dbReference type="PROSITE" id="PS00028">
    <property type="entry name" value="ZINC_FINGER_C2H2_1"/>
    <property type="match status" value="1"/>
</dbReference>
<organism evidence="2 3">
    <name type="scientific">Pyrenophora teres f. teres</name>
    <dbReference type="NCBI Taxonomy" id="97479"/>
    <lineage>
        <taxon>Eukaryota</taxon>
        <taxon>Fungi</taxon>
        <taxon>Dikarya</taxon>
        <taxon>Ascomycota</taxon>
        <taxon>Pezizomycotina</taxon>
        <taxon>Dothideomycetes</taxon>
        <taxon>Pleosporomycetidae</taxon>
        <taxon>Pleosporales</taxon>
        <taxon>Pleosporineae</taxon>
        <taxon>Pleosporaceae</taxon>
        <taxon>Pyrenophora</taxon>
    </lineage>
</organism>
<feature type="compositionally biased region" description="Low complexity" evidence="1">
    <location>
        <begin position="616"/>
        <end position="625"/>
    </location>
</feature>
<name>A0A6S6W264_9PLEO</name>
<dbReference type="EMBL" id="HG992981">
    <property type="protein sequence ID" value="CAE7174291.1"/>
    <property type="molecule type" value="Genomic_DNA"/>
</dbReference>
<reference evidence="2" key="1">
    <citation type="submission" date="2021-02" db="EMBL/GenBank/DDBJ databases">
        <authorList>
            <person name="Syme A R."/>
            <person name="Syme A R."/>
            <person name="Moolhuijzen P."/>
        </authorList>
    </citation>
    <scope>NUCLEOTIDE SEQUENCE</scope>
    <source>
        <strain evidence="2">W1-1</strain>
    </source>
</reference>
<dbReference type="AlphaFoldDB" id="A0A6S6W264"/>
<dbReference type="PANTHER" id="PTHR35391:SF3">
    <property type="entry name" value="FINGER DOMAIN PROTEIN, PUTATIVE (AFU_ORTHOLOGUE AFUA_8G04300)-RELATED"/>
    <property type="match status" value="1"/>
</dbReference>
<evidence type="ECO:0000313" key="2">
    <source>
        <dbReference type="EMBL" id="CAE7174291.1"/>
    </source>
</evidence>
<evidence type="ECO:0000313" key="3">
    <source>
        <dbReference type="Proteomes" id="UP000472372"/>
    </source>
</evidence>
<dbReference type="InterPro" id="IPR013087">
    <property type="entry name" value="Znf_C2H2_type"/>
</dbReference>
<feature type="region of interest" description="Disordered" evidence="1">
    <location>
        <begin position="550"/>
        <end position="629"/>
    </location>
</feature>
<feature type="compositionally biased region" description="Low complexity" evidence="1">
    <location>
        <begin position="119"/>
        <end position="131"/>
    </location>
</feature>
<feature type="compositionally biased region" description="Low complexity" evidence="1">
    <location>
        <begin position="595"/>
        <end position="607"/>
    </location>
</feature>
<proteinExistence type="predicted"/>